<dbReference type="Gene3D" id="3.90.1150.10">
    <property type="entry name" value="Aspartate Aminotransferase, domain 1"/>
    <property type="match status" value="1"/>
</dbReference>
<evidence type="ECO:0000313" key="8">
    <source>
        <dbReference type="Proteomes" id="UP000269410"/>
    </source>
</evidence>
<dbReference type="AlphaFoldDB" id="A0A3M0Z3G2"/>
<dbReference type="InterPro" id="IPR020578">
    <property type="entry name" value="Aminotrans_V_PyrdxlP_BS"/>
</dbReference>
<evidence type="ECO:0000313" key="7">
    <source>
        <dbReference type="EMBL" id="RMD76658.1"/>
    </source>
</evidence>
<dbReference type="EMBL" id="RFKV01000114">
    <property type="protein sequence ID" value="RMD76658.1"/>
    <property type="molecule type" value="Genomic_DNA"/>
</dbReference>
<comment type="cofactor">
    <cofactor evidence="1 5">
        <name>pyridoxal 5'-phosphate</name>
        <dbReference type="ChEBI" id="CHEBI:597326"/>
    </cofactor>
</comment>
<dbReference type="Pfam" id="PF00266">
    <property type="entry name" value="Aminotran_5"/>
    <property type="match status" value="1"/>
</dbReference>
<dbReference type="GO" id="GO:0031071">
    <property type="term" value="F:cysteine desulfurase activity"/>
    <property type="evidence" value="ECO:0007669"/>
    <property type="project" value="UniProtKB-EC"/>
</dbReference>
<protein>
    <submittedName>
        <fullName evidence="7">Aminotransferase class V-fold PLP-dependent enzyme</fullName>
    </submittedName>
</protein>
<accession>A0A3M0Z3G2</accession>
<dbReference type="SUPFAM" id="SSF53383">
    <property type="entry name" value="PLP-dependent transferases"/>
    <property type="match status" value="1"/>
</dbReference>
<comment type="similarity">
    <text evidence="2">Belongs to the class-V pyridoxal-phosphate-dependent aminotransferase family. Csd subfamily.</text>
</comment>
<dbReference type="PROSITE" id="PS00595">
    <property type="entry name" value="AA_TRANSFER_CLASS_5"/>
    <property type="match status" value="1"/>
</dbReference>
<organism evidence="7 8">
    <name type="scientific">Candidatus Dojkabacteria bacterium</name>
    <dbReference type="NCBI Taxonomy" id="2099670"/>
    <lineage>
        <taxon>Bacteria</taxon>
        <taxon>Candidatus Dojkabacteria</taxon>
    </lineage>
</organism>
<dbReference type="InterPro" id="IPR015424">
    <property type="entry name" value="PyrdxlP-dep_Trfase"/>
</dbReference>
<keyword evidence="7" id="KW-0808">Transferase</keyword>
<evidence type="ECO:0000256" key="3">
    <source>
        <dbReference type="ARBA" id="ARBA00022898"/>
    </source>
</evidence>
<dbReference type="InterPro" id="IPR000192">
    <property type="entry name" value="Aminotrans_V_dom"/>
</dbReference>
<sequence length="381" mass="43319">MSMSSFKTFFPIFKSHPNLTYLDNAATTHKPMHVLNSILDFYKSFNSNVHRGNYPISDKATEEFENVRKKVADFIGAKPNEVIFTSGTTESMNLASELIFYNEIVRDNCTIAVPIEGHHSLVLPFRRFFENQIFYDHRNISEIKSEIALITHVSNVTGTITDPKKIDAKIKVLDCAQSMPHLRINVNKLGVDFLAFSAHKMYGPMGVGVLWVKEEILNRCNPVRLGGGIVDLVERKSIRFNTFTNRFEPGTPNVAGVLGLGAAIDFLKRFDLKKELEKEWELKNYVISNLKKIDEIEIYTDENSAIGIISLYHKNIHPHDISHALGKKGICVRAGNHCTQIFHREILNVPATFRISLAIYNNLDDIKKLIKEIKNISLNQF</sequence>
<gene>
    <name evidence="7" type="ORF">D6810_03345</name>
</gene>
<proteinExistence type="inferred from homology"/>
<evidence type="ECO:0000256" key="4">
    <source>
        <dbReference type="ARBA" id="ARBA00050776"/>
    </source>
</evidence>
<evidence type="ECO:0000256" key="2">
    <source>
        <dbReference type="ARBA" id="ARBA00010447"/>
    </source>
</evidence>
<evidence type="ECO:0000256" key="5">
    <source>
        <dbReference type="RuleBase" id="RU004504"/>
    </source>
</evidence>
<dbReference type="PANTHER" id="PTHR43586:SF8">
    <property type="entry name" value="CYSTEINE DESULFURASE 1, CHLOROPLASTIC"/>
    <property type="match status" value="1"/>
</dbReference>
<dbReference type="GO" id="GO:0008483">
    <property type="term" value="F:transaminase activity"/>
    <property type="evidence" value="ECO:0007669"/>
    <property type="project" value="UniProtKB-KW"/>
</dbReference>
<name>A0A3M0Z3G2_9BACT</name>
<keyword evidence="7" id="KW-0032">Aminotransferase</keyword>
<evidence type="ECO:0000259" key="6">
    <source>
        <dbReference type="Pfam" id="PF00266"/>
    </source>
</evidence>
<evidence type="ECO:0000256" key="1">
    <source>
        <dbReference type="ARBA" id="ARBA00001933"/>
    </source>
</evidence>
<feature type="domain" description="Aminotransferase class V" evidence="6">
    <location>
        <begin position="20"/>
        <end position="369"/>
    </location>
</feature>
<dbReference type="InterPro" id="IPR015422">
    <property type="entry name" value="PyrdxlP-dep_Trfase_small"/>
</dbReference>
<dbReference type="InterPro" id="IPR015421">
    <property type="entry name" value="PyrdxlP-dep_Trfase_major"/>
</dbReference>
<dbReference type="Proteomes" id="UP000269410">
    <property type="component" value="Unassembled WGS sequence"/>
</dbReference>
<dbReference type="Gene3D" id="3.40.640.10">
    <property type="entry name" value="Type I PLP-dependent aspartate aminotransferase-like (Major domain)"/>
    <property type="match status" value="1"/>
</dbReference>
<comment type="catalytic activity">
    <reaction evidence="4">
        <text>(sulfur carrier)-H + L-cysteine = (sulfur carrier)-SH + L-alanine</text>
        <dbReference type="Rhea" id="RHEA:43892"/>
        <dbReference type="Rhea" id="RHEA-COMP:14737"/>
        <dbReference type="Rhea" id="RHEA-COMP:14739"/>
        <dbReference type="ChEBI" id="CHEBI:29917"/>
        <dbReference type="ChEBI" id="CHEBI:35235"/>
        <dbReference type="ChEBI" id="CHEBI:57972"/>
        <dbReference type="ChEBI" id="CHEBI:64428"/>
        <dbReference type="EC" id="2.8.1.7"/>
    </reaction>
</comment>
<dbReference type="PANTHER" id="PTHR43586">
    <property type="entry name" value="CYSTEINE DESULFURASE"/>
    <property type="match status" value="1"/>
</dbReference>
<keyword evidence="3" id="KW-0663">Pyridoxal phosphate</keyword>
<comment type="caution">
    <text evidence="7">The sequence shown here is derived from an EMBL/GenBank/DDBJ whole genome shotgun (WGS) entry which is preliminary data.</text>
</comment>
<reference evidence="7 8" key="1">
    <citation type="submission" date="2018-10" db="EMBL/GenBank/DDBJ databases">
        <title>Thermophilic Lithotrophy and Phototrophy in an Intertidal, Iron-rich, Geothermal Spring.</title>
        <authorList>
            <person name="Ward L.M."/>
            <person name="Idei A."/>
            <person name="Nakagawa M."/>
            <person name="Ueno Y."/>
            <person name="Fischer W."/>
            <person name="Mcglynn S.E."/>
        </authorList>
    </citation>
    <scope>NUCLEOTIDE SEQUENCE [LARGE SCALE GENOMIC DNA]</scope>
    <source>
        <strain evidence="7">J137</strain>
    </source>
</reference>